<dbReference type="SUPFAM" id="SSF89447">
    <property type="entry name" value="AbrB/MazE/MraZ-like"/>
    <property type="match status" value="1"/>
</dbReference>
<evidence type="ECO:0000256" key="1">
    <source>
        <dbReference type="PROSITE-ProRule" id="PRU01076"/>
    </source>
</evidence>
<dbReference type="AlphaFoldDB" id="A0A6B1DVK7"/>
<dbReference type="PROSITE" id="PS51740">
    <property type="entry name" value="SPOVT_ABRB"/>
    <property type="match status" value="1"/>
</dbReference>
<reference evidence="3" key="1">
    <citation type="submission" date="2019-09" db="EMBL/GenBank/DDBJ databases">
        <title>Characterisation of the sponge microbiome using genome-centric metagenomics.</title>
        <authorList>
            <person name="Engelberts J.P."/>
            <person name="Robbins S.J."/>
            <person name="De Goeij J.M."/>
            <person name="Aranda M."/>
            <person name="Bell S.C."/>
            <person name="Webster N.S."/>
        </authorList>
    </citation>
    <scope>NUCLEOTIDE SEQUENCE</scope>
    <source>
        <strain evidence="3">SB0662_bin_9</strain>
    </source>
</reference>
<evidence type="ECO:0000259" key="2">
    <source>
        <dbReference type="PROSITE" id="PS51740"/>
    </source>
</evidence>
<dbReference type="Pfam" id="PF04014">
    <property type="entry name" value="MazE_antitoxin"/>
    <property type="match status" value="1"/>
</dbReference>
<dbReference type="SMART" id="SM00966">
    <property type="entry name" value="SpoVT_AbrB"/>
    <property type="match status" value="1"/>
</dbReference>
<dbReference type="InterPro" id="IPR007159">
    <property type="entry name" value="SpoVT-AbrB_dom"/>
</dbReference>
<gene>
    <name evidence="3" type="ORF">F4Y08_08740</name>
</gene>
<sequence length="80" mass="9178">MLLKITSKRQVTFPARVLDAMGLKPGDRLELSEGPDGYLLRPRRIDYSRLGTLADKIPKGHPPFDIRTFREKPYDPALRD</sequence>
<comment type="caution">
    <text evidence="3">The sequence shown here is derived from an EMBL/GenBank/DDBJ whole genome shotgun (WGS) entry which is preliminary data.</text>
</comment>
<dbReference type="InterPro" id="IPR037914">
    <property type="entry name" value="SpoVT-AbrB_sf"/>
</dbReference>
<dbReference type="EMBL" id="VXPY01000060">
    <property type="protein sequence ID" value="MYD90404.1"/>
    <property type="molecule type" value="Genomic_DNA"/>
</dbReference>
<feature type="domain" description="SpoVT-AbrB" evidence="2">
    <location>
        <begin position="1"/>
        <end position="45"/>
    </location>
</feature>
<organism evidence="3">
    <name type="scientific">Caldilineaceae bacterium SB0662_bin_9</name>
    <dbReference type="NCBI Taxonomy" id="2605258"/>
    <lineage>
        <taxon>Bacteria</taxon>
        <taxon>Bacillati</taxon>
        <taxon>Chloroflexota</taxon>
        <taxon>Caldilineae</taxon>
        <taxon>Caldilineales</taxon>
        <taxon>Caldilineaceae</taxon>
    </lineage>
</organism>
<evidence type="ECO:0000313" key="3">
    <source>
        <dbReference type="EMBL" id="MYD90404.1"/>
    </source>
</evidence>
<proteinExistence type="predicted"/>
<dbReference type="GO" id="GO:0003677">
    <property type="term" value="F:DNA binding"/>
    <property type="evidence" value="ECO:0007669"/>
    <property type="project" value="UniProtKB-UniRule"/>
</dbReference>
<protein>
    <submittedName>
        <fullName evidence="3">AbrB/MazE/SpoVT family DNA-binding domain-containing protein</fullName>
    </submittedName>
</protein>
<dbReference type="NCBIfam" id="TIGR01439">
    <property type="entry name" value="lp_hng_hel_AbrB"/>
    <property type="match status" value="1"/>
</dbReference>
<name>A0A6B1DVK7_9CHLR</name>
<accession>A0A6B1DVK7</accession>
<keyword evidence="1 3" id="KW-0238">DNA-binding</keyword>
<dbReference type="Gene3D" id="2.10.260.10">
    <property type="match status" value="1"/>
</dbReference>